<dbReference type="EMBL" id="LAZR01006963">
    <property type="protein sequence ID" value="KKM88390.1"/>
    <property type="molecule type" value="Genomic_DNA"/>
</dbReference>
<sequence length="113" mass="12927">MTLTFSETEGVSSGFTKPDGEILLDINPADSSEIKLILLLHEWAHVTTKVGHSCYWWQEAKRLYVGMGVLDAAMITESHYARLWDDCPRCEGQGWYWIYGNVKIPCWQGEQSE</sequence>
<dbReference type="AlphaFoldDB" id="A0A0F9NHV9"/>
<comment type="caution">
    <text evidence="1">The sequence shown here is derived from an EMBL/GenBank/DDBJ whole genome shotgun (WGS) entry which is preliminary data.</text>
</comment>
<protein>
    <recommendedName>
        <fullName evidence="2">SprT-like domain-containing protein</fullName>
    </recommendedName>
</protein>
<gene>
    <name evidence="1" type="ORF">LCGC14_1259230</name>
</gene>
<accession>A0A0F9NHV9</accession>
<organism evidence="1">
    <name type="scientific">marine sediment metagenome</name>
    <dbReference type="NCBI Taxonomy" id="412755"/>
    <lineage>
        <taxon>unclassified sequences</taxon>
        <taxon>metagenomes</taxon>
        <taxon>ecological metagenomes</taxon>
    </lineage>
</organism>
<evidence type="ECO:0000313" key="1">
    <source>
        <dbReference type="EMBL" id="KKM88390.1"/>
    </source>
</evidence>
<proteinExistence type="predicted"/>
<name>A0A0F9NHV9_9ZZZZ</name>
<evidence type="ECO:0008006" key="2">
    <source>
        <dbReference type="Google" id="ProtNLM"/>
    </source>
</evidence>
<reference evidence="1" key="1">
    <citation type="journal article" date="2015" name="Nature">
        <title>Complex archaea that bridge the gap between prokaryotes and eukaryotes.</title>
        <authorList>
            <person name="Spang A."/>
            <person name="Saw J.H."/>
            <person name="Jorgensen S.L."/>
            <person name="Zaremba-Niedzwiedzka K."/>
            <person name="Martijn J."/>
            <person name="Lind A.E."/>
            <person name="van Eijk R."/>
            <person name="Schleper C."/>
            <person name="Guy L."/>
            <person name="Ettema T.J."/>
        </authorList>
    </citation>
    <scope>NUCLEOTIDE SEQUENCE</scope>
</reference>